<evidence type="ECO:0000313" key="2">
    <source>
        <dbReference type="EMBL" id="SCX10635.1"/>
    </source>
</evidence>
<name>A0A1G4VR43_9FLAO</name>
<protein>
    <recommendedName>
        <fullName evidence="4">DUF4136 domain-containing protein</fullName>
    </recommendedName>
</protein>
<feature type="signal peptide" evidence="1">
    <location>
        <begin position="1"/>
        <end position="20"/>
    </location>
</feature>
<dbReference type="EMBL" id="FMTY01000003">
    <property type="protein sequence ID" value="SCX10635.1"/>
    <property type="molecule type" value="Genomic_DNA"/>
</dbReference>
<sequence>MRFKITFLMLLVSVVHSAQSVDDLKRDTKSLYEATYNMAFDDILNFTHPLVFKFMQRADMYGAMDSAFQNDNYSIRYVYSTPHFDFSDIKALENGLYCVVSYENAIRMTYEKPINSEATQQKIKESIHKNFPNSIVTFEKDRNAFYIVKNDKLVAIADDFTEGKWKFISFDPNYKELLDAVITEKIRTQLGL</sequence>
<evidence type="ECO:0000313" key="3">
    <source>
        <dbReference type="Proteomes" id="UP000182124"/>
    </source>
</evidence>
<feature type="chain" id="PRO_5010281375" description="DUF4136 domain-containing protein" evidence="1">
    <location>
        <begin position="21"/>
        <end position="192"/>
    </location>
</feature>
<proteinExistence type="predicted"/>
<dbReference type="Proteomes" id="UP000182124">
    <property type="component" value="Unassembled WGS sequence"/>
</dbReference>
<evidence type="ECO:0000256" key="1">
    <source>
        <dbReference type="SAM" id="SignalP"/>
    </source>
</evidence>
<reference evidence="2 3" key="1">
    <citation type="submission" date="2016-10" db="EMBL/GenBank/DDBJ databases">
        <authorList>
            <person name="de Groot N.N."/>
        </authorList>
    </citation>
    <scope>NUCLEOTIDE SEQUENCE [LARGE SCALE GENOMIC DNA]</scope>
    <source>
        <strain evidence="2 3">CGMCC 1.3801</strain>
    </source>
</reference>
<dbReference type="eggNOG" id="ENOG5033C21">
    <property type="taxonomic scope" value="Bacteria"/>
</dbReference>
<accession>A0A1G4VR43</accession>
<evidence type="ECO:0008006" key="4">
    <source>
        <dbReference type="Google" id="ProtNLM"/>
    </source>
</evidence>
<dbReference type="AlphaFoldDB" id="A0A1G4VR43"/>
<organism evidence="2 3">
    <name type="scientific">Flavobacterium saliperosum</name>
    <dbReference type="NCBI Taxonomy" id="329186"/>
    <lineage>
        <taxon>Bacteria</taxon>
        <taxon>Pseudomonadati</taxon>
        <taxon>Bacteroidota</taxon>
        <taxon>Flavobacteriia</taxon>
        <taxon>Flavobacteriales</taxon>
        <taxon>Flavobacteriaceae</taxon>
        <taxon>Flavobacterium</taxon>
    </lineage>
</organism>
<dbReference type="STRING" id="329186.SAMN02927925_01611"/>
<gene>
    <name evidence="2" type="ORF">SAMN02927925_01611</name>
</gene>
<keyword evidence="1" id="KW-0732">Signal</keyword>